<protein>
    <submittedName>
        <fullName evidence="1">Uncharacterized protein</fullName>
    </submittedName>
</protein>
<organism evidence="1 2">
    <name type="scientific">Agrococcus casei LMG 22410</name>
    <dbReference type="NCBI Taxonomy" id="1255656"/>
    <lineage>
        <taxon>Bacteria</taxon>
        <taxon>Bacillati</taxon>
        <taxon>Actinomycetota</taxon>
        <taxon>Actinomycetes</taxon>
        <taxon>Micrococcales</taxon>
        <taxon>Microbacteriaceae</taxon>
        <taxon>Agrococcus</taxon>
    </lineage>
</organism>
<dbReference type="Proteomes" id="UP000195787">
    <property type="component" value="Unassembled WGS sequence"/>
</dbReference>
<dbReference type="RefSeq" id="WP_086991400.1">
    <property type="nucleotide sequence ID" value="NZ_FUHU01000025.1"/>
</dbReference>
<reference evidence="1 2" key="1">
    <citation type="submission" date="2017-02" db="EMBL/GenBank/DDBJ databases">
        <authorList>
            <person name="Peterson S.W."/>
        </authorList>
    </citation>
    <scope>NUCLEOTIDE SEQUENCE [LARGE SCALE GENOMIC DNA]</scope>
    <source>
        <strain evidence="1 2">LMG 22410</strain>
    </source>
</reference>
<accession>A0A1R4FJ33</accession>
<keyword evidence="2" id="KW-1185">Reference proteome</keyword>
<proteinExistence type="predicted"/>
<dbReference type="GeneID" id="303172509"/>
<gene>
    <name evidence="1" type="ORF">CZ674_04720</name>
</gene>
<name>A0A1R4FJ33_9MICO</name>
<dbReference type="AlphaFoldDB" id="A0A1R4FJ33"/>
<sequence>MNLRLPVSLLERLEDIREDTGKPFITIVLEAVAAQHAHLADLIVEDNHKRAQIQADSAASDGLFVYSAQRGPRAIYDEPTESRLWRTYQRNVDALNNLVETSGASDRNQLLLVALRAHLDPRS</sequence>
<evidence type="ECO:0000313" key="1">
    <source>
        <dbReference type="EMBL" id="SJM55831.1"/>
    </source>
</evidence>
<dbReference type="EMBL" id="FUHU01000025">
    <property type="protein sequence ID" value="SJM55831.1"/>
    <property type="molecule type" value="Genomic_DNA"/>
</dbReference>
<evidence type="ECO:0000313" key="2">
    <source>
        <dbReference type="Proteomes" id="UP000195787"/>
    </source>
</evidence>